<keyword evidence="2" id="KW-1185">Reference proteome</keyword>
<dbReference type="Proteomes" id="UP000250140">
    <property type="component" value="Unassembled WGS sequence"/>
</dbReference>
<sequence>MIYTIVLVALLSSFLTLPVLFNYVSGIPYEQYILAPSSRTLYPISVHGTNGTVSNSISLARSLTGSCVFDGVSSATFNYQKNIAGVVTLTIGTISSSDQFIGITFSESSLWISSKYSDATADGGRDETLWFQPTSSGGYTVSREHERGSFRHLTLVHNSTGTLEVTHVETHFTPMPHYAEDNLRNYTGYFHSNDELLN</sequence>
<protein>
    <submittedName>
        <fullName evidence="1">Uncharacterized protein</fullName>
    </submittedName>
</protein>
<accession>A0A8E2JSP4</accession>
<dbReference type="AlphaFoldDB" id="A0A8E2JSP4"/>
<gene>
    <name evidence="1" type="ORF">AOQ84DRAFT_45542</name>
</gene>
<organism evidence="1 2">
    <name type="scientific">Glonium stellatum</name>
    <dbReference type="NCBI Taxonomy" id="574774"/>
    <lineage>
        <taxon>Eukaryota</taxon>
        <taxon>Fungi</taxon>
        <taxon>Dikarya</taxon>
        <taxon>Ascomycota</taxon>
        <taxon>Pezizomycotina</taxon>
        <taxon>Dothideomycetes</taxon>
        <taxon>Pleosporomycetidae</taxon>
        <taxon>Gloniales</taxon>
        <taxon>Gloniaceae</taxon>
        <taxon>Glonium</taxon>
    </lineage>
</organism>
<name>A0A8E2JSP4_9PEZI</name>
<dbReference type="PANTHER" id="PTHR34987:SF6">
    <property type="entry name" value="ALPHA-L-RHAMNOSIDASE SIX-HAIRPIN GLYCOSIDASE DOMAIN-CONTAINING PROTEIN"/>
    <property type="match status" value="1"/>
</dbReference>
<dbReference type="OrthoDB" id="10036721at2759"/>
<reference evidence="1 2" key="1">
    <citation type="journal article" date="2016" name="Nat. Commun.">
        <title>Ectomycorrhizal ecology is imprinted in the genome of the dominant symbiotic fungus Cenococcum geophilum.</title>
        <authorList>
            <consortium name="DOE Joint Genome Institute"/>
            <person name="Peter M."/>
            <person name="Kohler A."/>
            <person name="Ohm R.A."/>
            <person name="Kuo A."/>
            <person name="Krutzmann J."/>
            <person name="Morin E."/>
            <person name="Arend M."/>
            <person name="Barry K.W."/>
            <person name="Binder M."/>
            <person name="Choi C."/>
            <person name="Clum A."/>
            <person name="Copeland A."/>
            <person name="Grisel N."/>
            <person name="Haridas S."/>
            <person name="Kipfer T."/>
            <person name="LaButti K."/>
            <person name="Lindquist E."/>
            <person name="Lipzen A."/>
            <person name="Maire R."/>
            <person name="Meier B."/>
            <person name="Mihaltcheva S."/>
            <person name="Molinier V."/>
            <person name="Murat C."/>
            <person name="Poggeler S."/>
            <person name="Quandt C.A."/>
            <person name="Sperisen C."/>
            <person name="Tritt A."/>
            <person name="Tisserant E."/>
            <person name="Crous P.W."/>
            <person name="Henrissat B."/>
            <person name="Nehls U."/>
            <person name="Egli S."/>
            <person name="Spatafora J.W."/>
            <person name="Grigoriev I.V."/>
            <person name="Martin F.M."/>
        </authorList>
    </citation>
    <scope>NUCLEOTIDE SEQUENCE [LARGE SCALE GENOMIC DNA]</scope>
    <source>
        <strain evidence="1 2">CBS 207.34</strain>
    </source>
</reference>
<dbReference type="PANTHER" id="PTHR34987">
    <property type="entry name" value="C, PUTATIVE (AFU_ORTHOLOGUE AFUA_3G02880)-RELATED"/>
    <property type="match status" value="1"/>
</dbReference>
<dbReference type="EMBL" id="KV749699">
    <property type="protein sequence ID" value="OCL08195.1"/>
    <property type="molecule type" value="Genomic_DNA"/>
</dbReference>
<evidence type="ECO:0000313" key="1">
    <source>
        <dbReference type="EMBL" id="OCL08195.1"/>
    </source>
</evidence>
<evidence type="ECO:0000313" key="2">
    <source>
        <dbReference type="Proteomes" id="UP000250140"/>
    </source>
</evidence>
<proteinExistence type="predicted"/>